<feature type="region of interest" description="Disordered" evidence="1">
    <location>
        <begin position="66"/>
        <end position="154"/>
    </location>
</feature>
<feature type="region of interest" description="Disordered" evidence="1">
    <location>
        <begin position="296"/>
        <end position="403"/>
    </location>
</feature>
<evidence type="ECO:0000313" key="2">
    <source>
        <dbReference type="EnsemblMetazoa" id="G1824.1:cds"/>
    </source>
</evidence>
<keyword evidence="3" id="KW-1185">Reference proteome</keyword>
<feature type="compositionally biased region" description="Basic and acidic residues" evidence="1">
    <location>
        <begin position="80"/>
        <end position="104"/>
    </location>
</feature>
<dbReference type="EnsemblMetazoa" id="G1824.1">
    <property type="protein sequence ID" value="G1824.1:cds"/>
    <property type="gene ID" value="G1824"/>
</dbReference>
<dbReference type="AlphaFoldDB" id="A0A8W8JB82"/>
<organism evidence="2 3">
    <name type="scientific">Magallana gigas</name>
    <name type="common">Pacific oyster</name>
    <name type="synonym">Crassostrea gigas</name>
    <dbReference type="NCBI Taxonomy" id="29159"/>
    <lineage>
        <taxon>Eukaryota</taxon>
        <taxon>Metazoa</taxon>
        <taxon>Spiralia</taxon>
        <taxon>Lophotrochozoa</taxon>
        <taxon>Mollusca</taxon>
        <taxon>Bivalvia</taxon>
        <taxon>Autobranchia</taxon>
        <taxon>Pteriomorphia</taxon>
        <taxon>Ostreida</taxon>
        <taxon>Ostreoidea</taxon>
        <taxon>Ostreidae</taxon>
        <taxon>Magallana</taxon>
    </lineage>
</organism>
<feature type="compositionally biased region" description="Polar residues" evidence="1">
    <location>
        <begin position="296"/>
        <end position="308"/>
    </location>
</feature>
<dbReference type="Proteomes" id="UP000005408">
    <property type="component" value="Unassembled WGS sequence"/>
</dbReference>
<dbReference type="EnsemblMetazoa" id="G1824.5">
    <property type="protein sequence ID" value="G1824.5:cds"/>
    <property type="gene ID" value="G1824"/>
</dbReference>
<feature type="compositionally biased region" description="Low complexity" evidence="1">
    <location>
        <begin position="210"/>
        <end position="222"/>
    </location>
</feature>
<sequence>MDRHSQFDVLPSYSRYSKHDIVRNHSKEADTEDSTYANIRKRLNSTVLSVPYERKLEHFNVFGKKSHQGDGIHSHQILRNGEHEPWRKPRSRVNSETESHLHESHTHHKVSRPRDLDGSQMSDRHLGTPSSTSSKFPRVRKDRAPSETSTTSTVSRPFSFSRYELDESFWMPNFREIEEIKERYAENSEFVASLHGFLEETTKKAKKKVAAMNSPSHSQQQHQPKHSKHSKSSSRDSSLSSKDITERYNGHIDHFSHKTSEVHQHQHEHLHPQRGQGRVILPAIHRPEEDTISVASTHGSMSSNASTIKNSKKHNHHKKSKYRKVEFNLYPKKQRPVLLPALKPSSVPKEDHHSKTPRSILKKHGSLESLDSSVFQNEEENRDSSTEEKHTTEERGNWDRHIPRLLSPIPASATRRNPVVFKNASNFHFNCSKEFKAVMGNIEDE</sequence>
<feature type="region of interest" description="Disordered" evidence="1">
    <location>
        <begin position="203"/>
        <end position="242"/>
    </location>
</feature>
<feature type="compositionally biased region" description="Basic residues" evidence="1">
    <location>
        <begin position="223"/>
        <end position="232"/>
    </location>
</feature>
<feature type="compositionally biased region" description="Basic and acidic residues" evidence="1">
    <location>
        <begin position="382"/>
        <end position="402"/>
    </location>
</feature>
<reference evidence="2" key="1">
    <citation type="submission" date="2022-08" db="UniProtKB">
        <authorList>
            <consortium name="EnsemblMetazoa"/>
        </authorList>
    </citation>
    <scope>IDENTIFICATION</scope>
    <source>
        <strain evidence="2">05x7-T-G4-1.051#20</strain>
    </source>
</reference>
<accession>A0A8W8JB82</accession>
<protein>
    <submittedName>
        <fullName evidence="2">Uncharacterized protein</fullName>
    </submittedName>
</protein>
<proteinExistence type="predicted"/>
<evidence type="ECO:0000256" key="1">
    <source>
        <dbReference type="SAM" id="MobiDB-lite"/>
    </source>
</evidence>
<evidence type="ECO:0000313" key="3">
    <source>
        <dbReference type="Proteomes" id="UP000005408"/>
    </source>
</evidence>
<name>A0A8W8JB82_MAGGI</name>
<feature type="compositionally biased region" description="Basic residues" evidence="1">
    <location>
        <begin position="310"/>
        <end position="322"/>
    </location>
</feature>
<feature type="compositionally biased region" description="Basic and acidic residues" evidence="1">
    <location>
        <begin position="112"/>
        <end position="126"/>
    </location>
</feature>
<dbReference type="EnsemblMetazoa" id="G1824.4">
    <property type="protein sequence ID" value="G1824.4:cds"/>
    <property type="gene ID" value="G1824"/>
</dbReference>